<feature type="compositionally biased region" description="Polar residues" evidence="8">
    <location>
        <begin position="345"/>
        <end position="365"/>
    </location>
</feature>
<accession>A0ABP0X7R6</accession>
<evidence type="ECO:0000256" key="7">
    <source>
        <dbReference type="ARBA" id="ARBA00024211"/>
    </source>
</evidence>
<proteinExistence type="inferred from homology"/>
<keyword evidence="3" id="KW-1003">Cell membrane</keyword>
<keyword evidence="2" id="KW-0217">Developmental protein</keyword>
<dbReference type="InterPro" id="IPR048351">
    <property type="entry name" value="SOK_DIX"/>
</dbReference>
<keyword evidence="5" id="KW-0472">Membrane</keyword>
<dbReference type="InterPro" id="IPR010369">
    <property type="entry name" value="SOK"/>
</dbReference>
<name>A0ABP0X7R6_9BRYO</name>
<evidence type="ECO:0000313" key="10">
    <source>
        <dbReference type="EMBL" id="CAK9273640.1"/>
    </source>
</evidence>
<evidence type="ECO:0000256" key="8">
    <source>
        <dbReference type="SAM" id="MobiDB-lite"/>
    </source>
</evidence>
<evidence type="ECO:0000313" key="11">
    <source>
        <dbReference type="Proteomes" id="UP001497444"/>
    </source>
</evidence>
<feature type="compositionally biased region" description="Low complexity" evidence="8">
    <location>
        <begin position="610"/>
        <end position="624"/>
    </location>
</feature>
<comment type="similarity">
    <text evidence="7">Belongs to the SOSEKI family.</text>
</comment>
<organism evidence="10 11">
    <name type="scientific">Sphagnum jensenii</name>
    <dbReference type="NCBI Taxonomy" id="128206"/>
    <lineage>
        <taxon>Eukaryota</taxon>
        <taxon>Viridiplantae</taxon>
        <taxon>Streptophyta</taxon>
        <taxon>Embryophyta</taxon>
        <taxon>Bryophyta</taxon>
        <taxon>Sphagnophytina</taxon>
        <taxon>Sphagnopsida</taxon>
        <taxon>Sphagnales</taxon>
        <taxon>Sphagnaceae</taxon>
        <taxon>Sphagnum</taxon>
    </lineage>
</organism>
<evidence type="ECO:0000256" key="5">
    <source>
        <dbReference type="ARBA" id="ARBA00023136"/>
    </source>
</evidence>
<keyword evidence="4" id="KW-0132">Cell division</keyword>
<evidence type="ECO:0000256" key="2">
    <source>
        <dbReference type="ARBA" id="ARBA00022473"/>
    </source>
</evidence>
<feature type="domain" description="SOSEKI DIX-like" evidence="9">
    <location>
        <begin position="65"/>
        <end position="162"/>
    </location>
</feature>
<keyword evidence="11" id="KW-1185">Reference proteome</keyword>
<evidence type="ECO:0000256" key="4">
    <source>
        <dbReference type="ARBA" id="ARBA00022618"/>
    </source>
</evidence>
<evidence type="ECO:0000259" key="9">
    <source>
        <dbReference type="Pfam" id="PF06136"/>
    </source>
</evidence>
<dbReference type="Proteomes" id="UP001497444">
    <property type="component" value="Chromosome 5"/>
</dbReference>
<sequence>MSNVLQLADDIPSLTDLHCLCNTGSKNKKQGSTCCCCRSLQSGKMSKQQQMTMKDAGGKAYRKVEVVYHLSQPASSSSLSRLLDHHPHMIQVQFPSDRSGPCLRDVKNRLTSLRGQGMPDAFSWSNKRNYRGTFIWCDLCEDDFILPLRGSGEYILKASELFEGSGSSQDALNSSDVSMAISKSLLLINHDSNKLTSGSSCANVNQQAMGYTLSNFETTTPAEVWTLEDSSNLSSSEAFLPHVEATKSNKVPKKMVRAQSAEVSTVSDSIAYYPLSSEGNALDPQKVLDVAIQTTGLPPGQPRTQAEINKGTTGGVFLPHTAAMTRDSPLKRRAWKKEEAWRSSPVYSGQNTNQSASVSSRNENSGMHVSGLLHRVIPRFGLPEGDYTIGLALKAPASLEGYRARLCRNIDVVESHTQLDSVKKTRSEGKSNSEKQDKETKLISVFMGRHFQTAASSKKMGKESKLDGGGPSGKKSGLYLRLIGDEVFDLGCKKVGVIHQAVSHSKSSKSVGEAATGRLKSVSSSTTPPVSLASVAASSILFNPPEYVMDMSGTDNPQRQAQVTPEDIKTAMFSNDSSTPELKKTKAASSASVNPLPPKMHNGSKQGMKSSSTLESQETLSTVSGRSITNEMQLWPKDQARPRDFKSMDERPLTPGLTSIDWETMLQAAVSQSQPPPDLVLHECLQCGRTFKLDSLTVHMRGCHAPTKAASKPTVTLLRRVPA</sequence>
<evidence type="ECO:0000256" key="6">
    <source>
        <dbReference type="ARBA" id="ARBA00023306"/>
    </source>
</evidence>
<dbReference type="EMBL" id="OZ020100">
    <property type="protein sequence ID" value="CAK9273640.1"/>
    <property type="molecule type" value="Genomic_DNA"/>
</dbReference>
<gene>
    <name evidence="10" type="ORF">CSSPJE1EN1_LOCUS19118</name>
</gene>
<protein>
    <recommendedName>
        <fullName evidence="9">SOSEKI DIX-like domain-containing protein</fullName>
    </recommendedName>
</protein>
<keyword evidence="6" id="KW-0131">Cell cycle</keyword>
<evidence type="ECO:0000256" key="3">
    <source>
        <dbReference type="ARBA" id="ARBA00022475"/>
    </source>
</evidence>
<evidence type="ECO:0000256" key="1">
    <source>
        <dbReference type="ARBA" id="ARBA00004413"/>
    </source>
</evidence>
<comment type="subcellular location">
    <subcellularLocation>
        <location evidence="1">Cell membrane</location>
        <topology evidence="1">Peripheral membrane protein</topology>
        <orientation evidence="1">Cytoplasmic side</orientation>
    </subcellularLocation>
</comment>
<dbReference type="PANTHER" id="PTHR31083:SF6">
    <property type="entry name" value="PROTEIN SOSEKI 3"/>
    <property type="match status" value="1"/>
</dbReference>
<reference evidence="10" key="1">
    <citation type="submission" date="2024-02" db="EMBL/GenBank/DDBJ databases">
        <authorList>
            <consortium name="ELIXIR-Norway"/>
            <consortium name="Elixir Norway"/>
        </authorList>
    </citation>
    <scope>NUCLEOTIDE SEQUENCE</scope>
</reference>
<feature type="region of interest" description="Disordered" evidence="8">
    <location>
        <begin position="342"/>
        <end position="365"/>
    </location>
</feature>
<dbReference type="Pfam" id="PF06136">
    <property type="entry name" value="SOK"/>
    <property type="match status" value="1"/>
</dbReference>
<feature type="region of interest" description="Disordered" evidence="8">
    <location>
        <begin position="417"/>
        <end position="438"/>
    </location>
</feature>
<dbReference type="PANTHER" id="PTHR31083">
    <property type="entry name" value="UPSTREAM OF FLC PROTEIN (DUF966)"/>
    <property type="match status" value="1"/>
</dbReference>
<feature type="compositionally biased region" description="Basic and acidic residues" evidence="8">
    <location>
        <begin position="421"/>
        <end position="438"/>
    </location>
</feature>
<feature type="region of interest" description="Disordered" evidence="8">
    <location>
        <begin position="573"/>
        <end position="639"/>
    </location>
</feature>